<organism evidence="2 3">
    <name type="scientific">Anaeromicrobium sediminis</name>
    <dbReference type="NCBI Taxonomy" id="1478221"/>
    <lineage>
        <taxon>Bacteria</taxon>
        <taxon>Bacillati</taxon>
        <taxon>Bacillota</taxon>
        <taxon>Clostridia</taxon>
        <taxon>Peptostreptococcales</taxon>
        <taxon>Thermotaleaceae</taxon>
        <taxon>Anaeromicrobium</taxon>
    </lineage>
</organism>
<proteinExistence type="predicted"/>
<name>A0A267MLR9_9FIRM</name>
<comment type="caution">
    <text evidence="2">The sequence shown here is derived from an EMBL/GenBank/DDBJ whole genome shotgun (WGS) entry which is preliminary data.</text>
</comment>
<dbReference type="GO" id="GO:0010181">
    <property type="term" value="F:FMN binding"/>
    <property type="evidence" value="ECO:0007669"/>
    <property type="project" value="InterPro"/>
</dbReference>
<sequence length="162" mass="18642">MKKLVVFYSFEGNTKYIAEGIAKEVGADLLELKPLEEPKKSGFMKYFWGGKQVMTKKIPELESIDKNPNDYDLIYMGTPVWAWSYAPAFRAFLSKVNIKNKNIALFCCHGGGKGKVFERFKEDLGENKYLGQIDFQDPLKNNKDKDLEEAKKWAKEIKESII</sequence>
<dbReference type="InterPro" id="IPR008254">
    <property type="entry name" value="Flavodoxin/NO_synth"/>
</dbReference>
<accession>A0A267MLR9</accession>
<gene>
    <name evidence="2" type="ORF">CCE28_03145</name>
</gene>
<dbReference type="InterPro" id="IPR029039">
    <property type="entry name" value="Flavoprotein-like_sf"/>
</dbReference>
<dbReference type="PROSITE" id="PS50902">
    <property type="entry name" value="FLAVODOXIN_LIKE"/>
    <property type="match status" value="1"/>
</dbReference>
<protein>
    <submittedName>
        <fullName evidence="2">Flavodoxin</fullName>
    </submittedName>
</protein>
<dbReference type="Proteomes" id="UP000216024">
    <property type="component" value="Unassembled WGS sequence"/>
</dbReference>
<evidence type="ECO:0000313" key="2">
    <source>
        <dbReference type="EMBL" id="PAB60554.1"/>
    </source>
</evidence>
<dbReference type="PANTHER" id="PTHR39201">
    <property type="entry name" value="EXPORTED PROTEIN-RELATED"/>
    <property type="match status" value="1"/>
</dbReference>
<keyword evidence="3" id="KW-1185">Reference proteome</keyword>
<dbReference type="Pfam" id="PF12682">
    <property type="entry name" value="Flavodoxin_4"/>
    <property type="match status" value="1"/>
</dbReference>
<dbReference type="InterPro" id="IPR001226">
    <property type="entry name" value="Flavodoxin_CS"/>
</dbReference>
<feature type="domain" description="Flavodoxin-like" evidence="1">
    <location>
        <begin position="3"/>
        <end position="158"/>
    </location>
</feature>
<dbReference type="PROSITE" id="PS00201">
    <property type="entry name" value="FLAVODOXIN"/>
    <property type="match status" value="1"/>
</dbReference>
<dbReference type="SUPFAM" id="SSF52218">
    <property type="entry name" value="Flavoproteins"/>
    <property type="match status" value="1"/>
</dbReference>
<evidence type="ECO:0000313" key="3">
    <source>
        <dbReference type="Proteomes" id="UP000216024"/>
    </source>
</evidence>
<evidence type="ECO:0000259" key="1">
    <source>
        <dbReference type="PROSITE" id="PS50902"/>
    </source>
</evidence>
<reference evidence="2 3" key="1">
    <citation type="submission" date="2017-06" db="EMBL/GenBank/DDBJ databases">
        <title>Draft genome sequence of anaerobic fermentative bacterium Anaeromicrobium sediminis DY2726D isolated from West Pacific Ocean sediments.</title>
        <authorList>
            <person name="Zeng X."/>
        </authorList>
    </citation>
    <scope>NUCLEOTIDE SEQUENCE [LARGE SCALE GENOMIC DNA]</scope>
    <source>
        <strain evidence="2 3">DY2726D</strain>
    </source>
</reference>
<dbReference type="OrthoDB" id="9806505at2"/>
<dbReference type="EMBL" id="NIBG01000002">
    <property type="protein sequence ID" value="PAB60554.1"/>
    <property type="molecule type" value="Genomic_DNA"/>
</dbReference>
<dbReference type="GO" id="GO:0016651">
    <property type="term" value="F:oxidoreductase activity, acting on NAD(P)H"/>
    <property type="evidence" value="ECO:0007669"/>
    <property type="project" value="UniProtKB-ARBA"/>
</dbReference>
<dbReference type="Gene3D" id="3.40.50.360">
    <property type="match status" value="1"/>
</dbReference>
<dbReference type="PANTHER" id="PTHR39201:SF1">
    <property type="entry name" value="FLAVODOXIN-LIKE DOMAIN-CONTAINING PROTEIN"/>
    <property type="match status" value="1"/>
</dbReference>
<dbReference type="GO" id="GO:0009055">
    <property type="term" value="F:electron transfer activity"/>
    <property type="evidence" value="ECO:0007669"/>
    <property type="project" value="InterPro"/>
</dbReference>
<dbReference type="RefSeq" id="WP_095130911.1">
    <property type="nucleotide sequence ID" value="NZ_NIBG01000002.1"/>
</dbReference>
<dbReference type="AlphaFoldDB" id="A0A267MLR9"/>